<reference evidence="2 3" key="1">
    <citation type="submission" date="2019-09" db="EMBL/GenBank/DDBJ databases">
        <authorList>
            <person name="Park J.-S."/>
            <person name="Choi H.-J."/>
        </authorList>
    </citation>
    <scope>NUCLEOTIDE SEQUENCE [LARGE SCALE GENOMIC DNA]</scope>
    <source>
        <strain evidence="2 3">176SS1-4</strain>
    </source>
</reference>
<evidence type="ECO:0000313" key="2">
    <source>
        <dbReference type="EMBL" id="KAA9008253.1"/>
    </source>
</evidence>
<gene>
    <name evidence="2" type="ORF">F3S47_12250</name>
</gene>
<accession>A0A5J5GKS0</accession>
<comment type="caution">
    <text evidence="2">The sequence shown here is derived from an EMBL/GenBank/DDBJ whole genome shotgun (WGS) entry which is preliminary data.</text>
</comment>
<dbReference type="Pfam" id="PF08818">
    <property type="entry name" value="DUF1801"/>
    <property type="match status" value="1"/>
</dbReference>
<dbReference type="Proteomes" id="UP000326554">
    <property type="component" value="Unassembled WGS sequence"/>
</dbReference>
<evidence type="ECO:0000313" key="3">
    <source>
        <dbReference type="Proteomes" id="UP000326554"/>
    </source>
</evidence>
<sequence length="142" mass="15848">MTATTTQGTEAEALAFLETVEPERRREEGRALDALFRETTGWSPRLWGDSLVGYGRYRYRYESGREGEFLATGFSPRKAHLVLYIMPGYSDLGGLLSRLGPHKLGKSCLYIRRLETVDAGVVSEIVPAGLADLASRWEVHPD</sequence>
<keyword evidence="3" id="KW-1185">Reference proteome</keyword>
<proteinExistence type="predicted"/>
<evidence type="ECO:0000259" key="1">
    <source>
        <dbReference type="Pfam" id="PF08818"/>
    </source>
</evidence>
<organism evidence="2 3">
    <name type="scientific">Histidinibacterium aquaticum</name>
    <dbReference type="NCBI Taxonomy" id="2613962"/>
    <lineage>
        <taxon>Bacteria</taxon>
        <taxon>Pseudomonadati</taxon>
        <taxon>Pseudomonadota</taxon>
        <taxon>Alphaproteobacteria</taxon>
        <taxon>Rhodobacterales</taxon>
        <taxon>Paracoccaceae</taxon>
        <taxon>Histidinibacterium</taxon>
    </lineage>
</organism>
<dbReference type="EMBL" id="VYQE01000003">
    <property type="protein sequence ID" value="KAA9008253.1"/>
    <property type="molecule type" value="Genomic_DNA"/>
</dbReference>
<dbReference type="RefSeq" id="WP_150445537.1">
    <property type="nucleotide sequence ID" value="NZ_VYQE01000003.1"/>
</dbReference>
<dbReference type="InterPro" id="IPR014922">
    <property type="entry name" value="YdhG-like"/>
</dbReference>
<dbReference type="AlphaFoldDB" id="A0A5J5GKS0"/>
<protein>
    <submittedName>
        <fullName evidence="2">DUF1801 domain-containing protein</fullName>
    </submittedName>
</protein>
<feature type="domain" description="YdhG-like" evidence="1">
    <location>
        <begin position="25"/>
        <end position="126"/>
    </location>
</feature>
<name>A0A5J5GKS0_9RHOB</name>